<dbReference type="Proteomes" id="UP000490980">
    <property type="component" value="Unassembled WGS sequence"/>
</dbReference>
<keyword evidence="3" id="KW-1185">Reference proteome</keyword>
<dbReference type="InterPro" id="IPR050789">
    <property type="entry name" value="Diverse_Enzym_Activities"/>
</dbReference>
<reference evidence="2 3" key="1">
    <citation type="submission" date="2020-03" db="EMBL/GenBank/DDBJ databases">
        <authorList>
            <person name="Lai Q."/>
        </authorList>
    </citation>
    <scope>NUCLEOTIDE SEQUENCE [LARGE SCALE GENOMIC DNA]</scope>
    <source>
        <strain evidence="2 3">CCUG 25036</strain>
    </source>
</reference>
<dbReference type="RefSeq" id="WP_166947996.1">
    <property type="nucleotide sequence ID" value="NZ_JAARLZ010000005.1"/>
</dbReference>
<dbReference type="AlphaFoldDB" id="A0A7X5UAE9"/>
<dbReference type="PANTHER" id="PTHR43283">
    <property type="entry name" value="BETA-LACTAMASE-RELATED"/>
    <property type="match status" value="1"/>
</dbReference>
<dbReference type="EMBL" id="JAARLZ010000005">
    <property type="protein sequence ID" value="NII06729.1"/>
    <property type="molecule type" value="Genomic_DNA"/>
</dbReference>
<feature type="domain" description="Beta-lactamase-related" evidence="1">
    <location>
        <begin position="144"/>
        <end position="432"/>
    </location>
</feature>
<name>A0A7X5UAE9_9GAMM</name>
<protein>
    <submittedName>
        <fullName evidence="2">Serine hydrolase</fullName>
    </submittedName>
</protein>
<evidence type="ECO:0000259" key="1">
    <source>
        <dbReference type="Pfam" id="PF00144"/>
    </source>
</evidence>
<dbReference type="PANTHER" id="PTHR43283:SF7">
    <property type="entry name" value="BETA-LACTAMASE-RELATED DOMAIN-CONTAINING PROTEIN"/>
    <property type="match status" value="1"/>
</dbReference>
<comment type="caution">
    <text evidence="2">The sequence shown here is derived from an EMBL/GenBank/DDBJ whole genome shotgun (WGS) entry which is preliminary data.</text>
</comment>
<dbReference type="InterPro" id="IPR001466">
    <property type="entry name" value="Beta-lactam-related"/>
</dbReference>
<accession>A0A7X5UAE9</accession>
<dbReference type="GO" id="GO:0016787">
    <property type="term" value="F:hydrolase activity"/>
    <property type="evidence" value="ECO:0007669"/>
    <property type="project" value="UniProtKB-KW"/>
</dbReference>
<sequence length="455" mass="48405">MARKTVIAAAVAAIVVGSAWAVIRPDQALRVGAGLAAHHICSMVFIGGQEAGPTFRELVTPMIGQSGAAFLTPRVLRDRQRVEVDGPFGMLAAADYTPGYGCRLDLPGNRPLVPDGARHLARKDGFSPDGLVVAKDSHIAAAIDRVFTERADEPVMNVKAVVVIRDGQVIAERYAQGFDEHSPLLSFSVAKSFTNAFIGMLAMRGKVDVTAPLGAPEWQAPGDPRARITVENLMRMSSGLDAEEAESPFSAVAKMEFLHGDMAGFAAAQPAREAPGTHFDYTSADTLLLDRMVGERVGGGPAGLRAFARRELFDRLGMGDVTMEFDGQGTFAGSTYVYASARDYARLGQLYMDDGVAPDGTRLLPEGWVAWSRRSTLGAPYGAGFWTNDGPSDVAKLRVEGGFPKDGFFASGTMGQRIYIVPSAKLVVVRFGYSAPPSYGIEDDVGLIAAAIGAR</sequence>
<dbReference type="Gene3D" id="3.40.710.10">
    <property type="entry name" value="DD-peptidase/beta-lactamase superfamily"/>
    <property type="match status" value="1"/>
</dbReference>
<organism evidence="2 3">
    <name type="scientific">Luteibacter anthropi</name>
    <dbReference type="NCBI Taxonomy" id="564369"/>
    <lineage>
        <taxon>Bacteria</taxon>
        <taxon>Pseudomonadati</taxon>
        <taxon>Pseudomonadota</taxon>
        <taxon>Gammaproteobacteria</taxon>
        <taxon>Lysobacterales</taxon>
        <taxon>Rhodanobacteraceae</taxon>
        <taxon>Luteibacter</taxon>
    </lineage>
</organism>
<proteinExistence type="predicted"/>
<dbReference type="Pfam" id="PF00144">
    <property type="entry name" value="Beta-lactamase"/>
    <property type="match status" value="1"/>
</dbReference>
<evidence type="ECO:0000313" key="2">
    <source>
        <dbReference type="EMBL" id="NII06729.1"/>
    </source>
</evidence>
<keyword evidence="2" id="KW-0378">Hydrolase</keyword>
<dbReference type="SUPFAM" id="SSF56601">
    <property type="entry name" value="beta-lactamase/transpeptidase-like"/>
    <property type="match status" value="1"/>
</dbReference>
<gene>
    <name evidence="2" type="ORF">HBF25_10065</name>
</gene>
<evidence type="ECO:0000313" key="3">
    <source>
        <dbReference type="Proteomes" id="UP000490980"/>
    </source>
</evidence>
<dbReference type="InterPro" id="IPR012338">
    <property type="entry name" value="Beta-lactam/transpept-like"/>
</dbReference>